<evidence type="ECO:0000313" key="14">
    <source>
        <dbReference type="EMBL" id="PWB94783.1"/>
    </source>
</evidence>
<accession>A0A2U1ST66</accession>
<comment type="caution">
    <text evidence="14">The sequence shown here is derived from an EMBL/GenBank/DDBJ whole genome shotgun (WGS) entry which is preliminary data.</text>
</comment>
<sequence length="674" mass="73249">MSSLSHRAALAGAVSHIALVFVSLLLPASAAGQEALPTVEIGAATIVSADRVEERVDKSSSAVTVIPSAQIEKRGASGLTEALRGAPGLDLYETGGPGAQTSVFLRGATPGQTLVLVDGVRIGDPSSTDGSVDLGGLVATDIERIEVLRGPQSALYGSDAMGGVIHIVTRKGEGRPRASLSLEGGSYGTGHLRARVSGSEDRLWYAFAIDALTIDGHPRYGYRITRPLTIGDGKTLLPPLPPNDPTKKGGASARLGYRVNEDIAVEAAFFGYDSAIRFDNPYSFSAIDVYDPQNHQHATFAQGYARVDADMFDRALHNRFTLFANATSRDVWQARSCYDASYNSYNCRRGYRGARRGFEYQGDLSLGALGLLTFGARNETESVRTSQDPVPPTTFTPIDAVQTTHSGFAQHKLTMFERVDLSYGGRIDAVDQNRTFATWRATAAYRLEETGTKLRGSAGTGARVASLYQRFSQYGDPALAPETSVGYDIGVDQSLFGERLYASLSLFENRFRDLIEFGRASSCAATQAFGCYYNVGRARTKGVEFSGEAIVVPGEWRLRASYTHLAAENLTTHRSLFRRPRDKATGSLIYTGIAGLELEARLTFVGPNPDYDYIFSQRVTLAPYAKLDLFADYKIDERMSVFARIENVNDARYEEVFNYGTAGRSLYGGVKFSW</sequence>
<protein>
    <submittedName>
        <fullName evidence="14">TonB-dependent receptor</fullName>
    </submittedName>
</protein>
<reference evidence="14 15" key="1">
    <citation type="journal article" date="2018" name="Appl. Microbiol. Biotechnol.">
        <title>Co-cultivation of the strictly anaerobic methanogen Methanosarcina barkeri with aerobic methanotrophs in an oxygen-limited membrane bioreactor.</title>
        <authorList>
            <person name="In 't Zandt M.H."/>
            <person name="van den Bosch T.J.M."/>
            <person name="Rijkers R."/>
            <person name="van Kessel M.A.H.J."/>
            <person name="Jetten M.S.M."/>
            <person name="Welte C.U."/>
        </authorList>
    </citation>
    <scope>NUCLEOTIDE SEQUENCE [LARGE SCALE GENOMIC DNA]</scope>
    <source>
        <strain evidence="14 15">DSM 17706</strain>
    </source>
</reference>
<feature type="domain" description="TonB-dependent receptor plug" evidence="13">
    <location>
        <begin position="57"/>
        <end position="164"/>
    </location>
</feature>
<keyword evidence="6" id="KW-0406">Ion transport</keyword>
<dbReference type="Gene3D" id="2.40.170.20">
    <property type="entry name" value="TonB-dependent receptor, beta-barrel domain"/>
    <property type="match status" value="1"/>
</dbReference>
<keyword evidence="5" id="KW-0732">Signal</keyword>
<dbReference type="Pfam" id="PF00593">
    <property type="entry name" value="TonB_dep_Rec_b-barrel"/>
    <property type="match status" value="1"/>
</dbReference>
<dbReference type="Proteomes" id="UP000245137">
    <property type="component" value="Unassembled WGS sequence"/>
</dbReference>
<dbReference type="InterPro" id="IPR000531">
    <property type="entry name" value="Beta-barrel_TonB"/>
</dbReference>
<dbReference type="InterPro" id="IPR036942">
    <property type="entry name" value="Beta-barrel_TonB_sf"/>
</dbReference>
<name>A0A2U1ST66_METSR</name>
<keyword evidence="8 10" id="KW-0472">Membrane</keyword>
<evidence type="ECO:0000256" key="2">
    <source>
        <dbReference type="ARBA" id="ARBA00022448"/>
    </source>
</evidence>
<evidence type="ECO:0000256" key="7">
    <source>
        <dbReference type="ARBA" id="ARBA00023077"/>
    </source>
</evidence>
<evidence type="ECO:0000256" key="6">
    <source>
        <dbReference type="ARBA" id="ARBA00023065"/>
    </source>
</evidence>
<dbReference type="GO" id="GO:0006811">
    <property type="term" value="P:monoatomic ion transport"/>
    <property type="evidence" value="ECO:0007669"/>
    <property type="project" value="UniProtKB-KW"/>
</dbReference>
<evidence type="ECO:0000259" key="12">
    <source>
        <dbReference type="Pfam" id="PF00593"/>
    </source>
</evidence>
<dbReference type="PANTHER" id="PTHR30069">
    <property type="entry name" value="TONB-DEPENDENT OUTER MEMBRANE RECEPTOR"/>
    <property type="match status" value="1"/>
</dbReference>
<dbReference type="Gene3D" id="2.170.130.10">
    <property type="entry name" value="TonB-dependent receptor, plug domain"/>
    <property type="match status" value="1"/>
</dbReference>
<dbReference type="SUPFAM" id="SSF56935">
    <property type="entry name" value="Porins"/>
    <property type="match status" value="1"/>
</dbReference>
<keyword evidence="3 10" id="KW-1134">Transmembrane beta strand</keyword>
<evidence type="ECO:0000256" key="5">
    <source>
        <dbReference type="ARBA" id="ARBA00022729"/>
    </source>
</evidence>
<evidence type="ECO:0000256" key="11">
    <source>
        <dbReference type="RuleBase" id="RU003357"/>
    </source>
</evidence>
<keyword evidence="15" id="KW-1185">Reference proteome</keyword>
<dbReference type="CDD" id="cd01347">
    <property type="entry name" value="ligand_gated_channel"/>
    <property type="match status" value="1"/>
</dbReference>
<keyword evidence="2 10" id="KW-0813">Transport</keyword>
<feature type="domain" description="TonB-dependent receptor-like beta-barrel" evidence="12">
    <location>
        <begin position="268"/>
        <end position="648"/>
    </location>
</feature>
<dbReference type="PANTHER" id="PTHR30069:SF53">
    <property type="entry name" value="COLICIN I RECEPTOR-RELATED"/>
    <property type="match status" value="1"/>
</dbReference>
<dbReference type="AlphaFoldDB" id="A0A2U1ST66"/>
<evidence type="ECO:0000256" key="4">
    <source>
        <dbReference type="ARBA" id="ARBA00022692"/>
    </source>
</evidence>
<evidence type="ECO:0000256" key="10">
    <source>
        <dbReference type="PROSITE-ProRule" id="PRU01360"/>
    </source>
</evidence>
<comment type="similarity">
    <text evidence="10 11">Belongs to the TonB-dependent receptor family.</text>
</comment>
<dbReference type="InterPro" id="IPR039426">
    <property type="entry name" value="TonB-dep_rcpt-like"/>
</dbReference>
<gene>
    <name evidence="14" type="ORF">C5689_06935</name>
</gene>
<dbReference type="GO" id="GO:0015889">
    <property type="term" value="P:cobalamin transport"/>
    <property type="evidence" value="ECO:0007669"/>
    <property type="project" value="TreeGrafter"/>
</dbReference>
<dbReference type="Pfam" id="PF07715">
    <property type="entry name" value="Plug"/>
    <property type="match status" value="1"/>
</dbReference>
<evidence type="ECO:0000256" key="9">
    <source>
        <dbReference type="ARBA" id="ARBA00023237"/>
    </source>
</evidence>
<keyword evidence="7 11" id="KW-0798">TonB box</keyword>
<keyword evidence="4 10" id="KW-0812">Transmembrane</keyword>
<proteinExistence type="inferred from homology"/>
<dbReference type="RefSeq" id="WP_108916535.1">
    <property type="nucleotide sequence ID" value="NZ_BGJY01000015.1"/>
</dbReference>
<evidence type="ECO:0000256" key="1">
    <source>
        <dbReference type="ARBA" id="ARBA00004571"/>
    </source>
</evidence>
<comment type="subcellular location">
    <subcellularLocation>
        <location evidence="1 10">Cell outer membrane</location>
        <topology evidence="1 10">Multi-pass membrane protein</topology>
    </subcellularLocation>
</comment>
<organism evidence="14 15">
    <name type="scientific">Methylosinus sporium</name>
    <dbReference type="NCBI Taxonomy" id="428"/>
    <lineage>
        <taxon>Bacteria</taxon>
        <taxon>Pseudomonadati</taxon>
        <taxon>Pseudomonadota</taxon>
        <taxon>Alphaproteobacteria</taxon>
        <taxon>Hyphomicrobiales</taxon>
        <taxon>Methylocystaceae</taxon>
        <taxon>Methylosinus</taxon>
    </lineage>
</organism>
<evidence type="ECO:0000313" key="15">
    <source>
        <dbReference type="Proteomes" id="UP000245137"/>
    </source>
</evidence>
<dbReference type="EMBL" id="PUIV01000006">
    <property type="protein sequence ID" value="PWB94783.1"/>
    <property type="molecule type" value="Genomic_DNA"/>
</dbReference>
<dbReference type="PROSITE" id="PS52016">
    <property type="entry name" value="TONB_DEPENDENT_REC_3"/>
    <property type="match status" value="1"/>
</dbReference>
<evidence type="ECO:0000256" key="8">
    <source>
        <dbReference type="ARBA" id="ARBA00023136"/>
    </source>
</evidence>
<dbReference type="GO" id="GO:0009279">
    <property type="term" value="C:cell outer membrane"/>
    <property type="evidence" value="ECO:0007669"/>
    <property type="project" value="UniProtKB-SubCell"/>
</dbReference>
<evidence type="ECO:0000259" key="13">
    <source>
        <dbReference type="Pfam" id="PF07715"/>
    </source>
</evidence>
<evidence type="ECO:0000256" key="3">
    <source>
        <dbReference type="ARBA" id="ARBA00022452"/>
    </source>
</evidence>
<keyword evidence="14" id="KW-0675">Receptor</keyword>
<dbReference type="InterPro" id="IPR037066">
    <property type="entry name" value="Plug_dom_sf"/>
</dbReference>
<dbReference type="InterPro" id="IPR012910">
    <property type="entry name" value="Plug_dom"/>
</dbReference>
<dbReference type="OrthoDB" id="9760333at2"/>
<keyword evidence="9 10" id="KW-0998">Cell outer membrane</keyword>